<dbReference type="InterPro" id="IPR019127">
    <property type="entry name" value="Exosortase"/>
</dbReference>
<keyword evidence="5" id="KW-0378">Hydrolase</keyword>
<dbReference type="Pfam" id="PF09721">
    <property type="entry name" value="Exosortase_EpsH"/>
    <property type="match status" value="1"/>
</dbReference>
<feature type="transmembrane region" description="Helical" evidence="8">
    <location>
        <begin position="27"/>
        <end position="44"/>
    </location>
</feature>
<dbReference type="EMBL" id="CP053587">
    <property type="protein sequence ID" value="WNZ27291.1"/>
    <property type="molecule type" value="Genomic_DNA"/>
</dbReference>
<accession>A0AA96WQB5</accession>
<evidence type="ECO:0000313" key="9">
    <source>
        <dbReference type="EMBL" id="WNZ27291.1"/>
    </source>
</evidence>
<name>A0AA96WQB5_9CYAN</name>
<feature type="transmembrane region" description="Helical" evidence="8">
    <location>
        <begin position="212"/>
        <end position="230"/>
    </location>
</feature>
<organism evidence="9">
    <name type="scientific">Leptolyngbya sp. NK1-12</name>
    <dbReference type="NCBI Taxonomy" id="2547451"/>
    <lineage>
        <taxon>Bacteria</taxon>
        <taxon>Bacillati</taxon>
        <taxon>Cyanobacteriota</taxon>
        <taxon>Cyanophyceae</taxon>
        <taxon>Leptolyngbyales</taxon>
        <taxon>Leptolyngbyaceae</taxon>
        <taxon>Leptolyngbya group</taxon>
        <taxon>Leptolyngbya</taxon>
    </lineage>
</organism>
<gene>
    <name evidence="9" type="primary">crtC</name>
    <name evidence="9" type="ORF">HJG54_30860</name>
</gene>
<dbReference type="GO" id="GO:0008233">
    <property type="term" value="F:peptidase activity"/>
    <property type="evidence" value="ECO:0007669"/>
    <property type="project" value="UniProtKB-KW"/>
</dbReference>
<protein>
    <submittedName>
        <fullName evidence="9">Cyanoexosortase C</fullName>
    </submittedName>
</protein>
<feature type="transmembrane region" description="Helical" evidence="8">
    <location>
        <begin position="119"/>
        <end position="139"/>
    </location>
</feature>
<dbReference type="GO" id="GO:0005886">
    <property type="term" value="C:plasma membrane"/>
    <property type="evidence" value="ECO:0007669"/>
    <property type="project" value="UniProtKB-SubCell"/>
</dbReference>
<keyword evidence="2" id="KW-1003">Cell membrane</keyword>
<evidence type="ECO:0000256" key="3">
    <source>
        <dbReference type="ARBA" id="ARBA00022670"/>
    </source>
</evidence>
<evidence type="ECO:0000256" key="2">
    <source>
        <dbReference type="ARBA" id="ARBA00022475"/>
    </source>
</evidence>
<feature type="transmembrane region" description="Helical" evidence="8">
    <location>
        <begin position="50"/>
        <end position="71"/>
    </location>
</feature>
<evidence type="ECO:0000256" key="8">
    <source>
        <dbReference type="SAM" id="Phobius"/>
    </source>
</evidence>
<feature type="transmembrane region" description="Helical" evidence="8">
    <location>
        <begin position="92"/>
        <end position="113"/>
    </location>
</feature>
<dbReference type="GO" id="GO:0006508">
    <property type="term" value="P:proteolysis"/>
    <property type="evidence" value="ECO:0007669"/>
    <property type="project" value="UniProtKB-KW"/>
</dbReference>
<reference evidence="9" key="1">
    <citation type="submission" date="2020-05" db="EMBL/GenBank/DDBJ databases">
        <authorList>
            <person name="Zhu T."/>
            <person name="Keshari N."/>
            <person name="Lu X."/>
        </authorList>
    </citation>
    <scope>NUCLEOTIDE SEQUENCE</scope>
    <source>
        <strain evidence="9">NK1-12</strain>
    </source>
</reference>
<dbReference type="RefSeq" id="WP_316436945.1">
    <property type="nucleotide sequence ID" value="NZ_CP053587.1"/>
</dbReference>
<evidence type="ECO:0000256" key="1">
    <source>
        <dbReference type="ARBA" id="ARBA00004651"/>
    </source>
</evidence>
<feature type="transmembrane region" description="Helical" evidence="8">
    <location>
        <begin position="278"/>
        <end position="299"/>
    </location>
</feature>
<evidence type="ECO:0000256" key="5">
    <source>
        <dbReference type="ARBA" id="ARBA00022801"/>
    </source>
</evidence>
<evidence type="ECO:0000256" key="4">
    <source>
        <dbReference type="ARBA" id="ARBA00022692"/>
    </source>
</evidence>
<dbReference type="AlphaFoldDB" id="A0AA96WQB5"/>
<dbReference type="NCBIfam" id="TIGR04178">
    <property type="entry name" value="exo_archaeo"/>
    <property type="match status" value="1"/>
</dbReference>
<evidence type="ECO:0000256" key="7">
    <source>
        <dbReference type="ARBA" id="ARBA00023136"/>
    </source>
</evidence>
<evidence type="ECO:0000256" key="6">
    <source>
        <dbReference type="ARBA" id="ARBA00022989"/>
    </source>
</evidence>
<sequence length="311" mass="34542">MKSNKAGKARKARQIAQDILRECLRTPHNRIVSCGILVGFFYLPSRLLDLITATLRGTPSILMTAAIGLGLHMLWQKRHQLAKLQVSEADRLLGHLLIIGGIILAPAAFWVEWSQRLDWAVILIGIACSCWGMEFFRLYPLPTFLIGMGLFPQPFQVAKEIWQAFLPPQILERFMAWAGNLGLLAIGQPSVLQSTAISLPGGTVDVQWGCNGFDMMLTMAAASLVLGLFLQQSALKITGMIVVGMVLALLFNIPRIMLMAMAEAYWGKAAFEFWHGAWGGQIFSTLLFTIYYYVVMALVKRSSIKSTVHSR</sequence>
<keyword evidence="3" id="KW-0645">Protease</keyword>
<dbReference type="NCBIfam" id="NF033464">
    <property type="entry name" value="cyanoexo_CrtC"/>
    <property type="match status" value="1"/>
</dbReference>
<keyword evidence="4 8" id="KW-0812">Transmembrane</keyword>
<keyword evidence="7 8" id="KW-0472">Membrane</keyword>
<comment type="subcellular location">
    <subcellularLocation>
        <location evidence="1">Cell membrane</location>
        <topology evidence="1">Multi-pass membrane protein</topology>
    </subcellularLocation>
</comment>
<proteinExistence type="predicted"/>
<keyword evidence="6 8" id="KW-1133">Transmembrane helix</keyword>
<feature type="transmembrane region" description="Helical" evidence="8">
    <location>
        <begin position="237"/>
        <end position="258"/>
    </location>
</feature>
<feature type="transmembrane region" description="Helical" evidence="8">
    <location>
        <begin position="174"/>
        <end position="192"/>
    </location>
</feature>
<dbReference type="InterPro" id="IPR026392">
    <property type="entry name" value="Exo/Archaeosortase_dom"/>
</dbReference>